<proteinExistence type="predicted"/>
<evidence type="ECO:0000313" key="2">
    <source>
        <dbReference type="EMBL" id="ECV9656516.1"/>
    </source>
</evidence>
<dbReference type="NCBIfam" id="TIGR01444">
    <property type="entry name" value="fkbM_fam"/>
    <property type="match status" value="1"/>
</dbReference>
<comment type="caution">
    <text evidence="2">The sequence shown here is derived from an EMBL/GenBank/DDBJ whole genome shotgun (WGS) entry which is preliminary data.</text>
</comment>
<dbReference type="SUPFAM" id="SSF53335">
    <property type="entry name" value="S-adenosyl-L-methionine-dependent methyltransferases"/>
    <property type="match status" value="1"/>
</dbReference>
<keyword evidence="2" id="KW-0808">Transferase</keyword>
<dbReference type="GO" id="GO:0032259">
    <property type="term" value="P:methylation"/>
    <property type="evidence" value="ECO:0007669"/>
    <property type="project" value="UniProtKB-KW"/>
</dbReference>
<name>A0A698FIE0_CAMJU</name>
<dbReference type="InterPro" id="IPR029063">
    <property type="entry name" value="SAM-dependent_MTases_sf"/>
</dbReference>
<sequence length="284" mass="33793">MFKQIWKKIKPISSRKLLDKIENLENHIHMMRLENNIDKIFSIENFLSNSQNLSKEQYYERDFNEVKFYLPFVGKDAIQTIIFKELNFFSIKELQKIDVILKQYILQDGKAIAFDIGANIGNHSIYWTINKRFSQIYSFEPIDYTYKILLKNIELNSLEKNIKAYNMGIGEKKSRAILKQEYANNIGANQLEVMREGNILIDSLDNFMRDENLTRVDFVKIDVEGFEDKVLLGAKNFFEKFRPLIMVEIFDEYRQNIFEILNSYNYSLLTNISKHDYIFLYKGK</sequence>
<dbReference type="InterPro" id="IPR006342">
    <property type="entry name" value="FkbM_mtfrase"/>
</dbReference>
<evidence type="ECO:0000259" key="1">
    <source>
        <dbReference type="Pfam" id="PF05050"/>
    </source>
</evidence>
<reference evidence="2" key="1">
    <citation type="submission" date="2019-09" db="EMBL/GenBank/DDBJ databases">
        <authorList>
            <consortium name="GenomeTrakr network: Whole genome sequencing for foodborne pathogen traceback"/>
        </authorList>
    </citation>
    <scope>NUCLEOTIDE SEQUENCE [LARGE SCALE GENOMIC DNA]</scope>
    <source>
        <strain evidence="2">TTU_583</strain>
    </source>
</reference>
<dbReference type="EMBL" id="AAKUWM010000001">
    <property type="protein sequence ID" value="ECV9656516.1"/>
    <property type="molecule type" value="Genomic_DNA"/>
</dbReference>
<dbReference type="InterPro" id="IPR052514">
    <property type="entry name" value="SAM-dependent_MTase"/>
</dbReference>
<protein>
    <submittedName>
        <fullName evidence="2">FkbM family methyltransferase</fullName>
    </submittedName>
</protein>
<dbReference type="AlphaFoldDB" id="A0A698FIE0"/>
<keyword evidence="2" id="KW-0489">Methyltransferase</keyword>
<accession>A0A698FIE0</accession>
<dbReference type="PANTHER" id="PTHR34203">
    <property type="entry name" value="METHYLTRANSFERASE, FKBM FAMILY PROTEIN"/>
    <property type="match status" value="1"/>
</dbReference>
<dbReference type="Pfam" id="PF05050">
    <property type="entry name" value="Methyltransf_21"/>
    <property type="match status" value="1"/>
</dbReference>
<dbReference type="PANTHER" id="PTHR34203:SF15">
    <property type="entry name" value="SLL1173 PROTEIN"/>
    <property type="match status" value="1"/>
</dbReference>
<dbReference type="GO" id="GO:0008168">
    <property type="term" value="F:methyltransferase activity"/>
    <property type="evidence" value="ECO:0007669"/>
    <property type="project" value="UniProtKB-KW"/>
</dbReference>
<organism evidence="2">
    <name type="scientific">Campylobacter jejuni</name>
    <dbReference type="NCBI Taxonomy" id="197"/>
    <lineage>
        <taxon>Bacteria</taxon>
        <taxon>Pseudomonadati</taxon>
        <taxon>Campylobacterota</taxon>
        <taxon>Epsilonproteobacteria</taxon>
        <taxon>Campylobacterales</taxon>
        <taxon>Campylobacteraceae</taxon>
        <taxon>Campylobacter</taxon>
    </lineage>
</organism>
<dbReference type="Gene3D" id="3.40.50.150">
    <property type="entry name" value="Vaccinia Virus protein VP39"/>
    <property type="match status" value="1"/>
</dbReference>
<feature type="domain" description="Methyltransferase FkbM" evidence="1">
    <location>
        <begin position="115"/>
        <end position="267"/>
    </location>
</feature>
<gene>
    <name evidence="2" type="ORF">F2N06_00620</name>
</gene>